<evidence type="ECO:0000313" key="16">
    <source>
        <dbReference type="Proteomes" id="UP000636709"/>
    </source>
</evidence>
<dbReference type="SMART" id="SM00179">
    <property type="entry name" value="EGF_CA"/>
    <property type="match status" value="1"/>
</dbReference>
<sequence>MEDRANYACVSNHSYCLESPIGGYVCSCAKGFMGNPYVSNGCNASWDTIQPKANCTTSCGNVTVAFPFGIEEGCFRKIQMYLVCDPGPPVVLRMLRGSNVTDLSIDEGTLHVLNWVDPNSNDTYPSMYAVSGEWDPKGFLAHMDTPLYAASGEWGVVKWVVDNITCKDAILASTEVYRCFFNSYCVDVIDDNTLEHVGYRCKCTQGFEGNPYLKEGCTDIDECQPDKYICNGICINILGSYICKGCPHGTYFSNITRSCKPSTIIVGVTIGLSSGGGILCLATFFVVLIRRWKRSVQKQLRKRYFRKNKGILLEQLISSNQNASDGTKIFSLEELEKATNNFDHARVVGHGGHGTVYKGILTDQRVVAIKRSKVEARTEIEQFINEVSILSRINHRNVVKLHGCCLEVEVPLLVYEFISNGTLYDLLHKKNGILLPLSWEERLRIAIEIAGALTYLHSEASVSILHRDVKCMNILLNDSYTAKVSDFGASRSIPIDQTHLLTAVQGTFGYLDPQYYYTGQLNEKSDVYSFGVILLELLTRNKPIFVDENGEKQNLSNYFLWATSERPLEKVVDKQILEEASEEAIVGTAQLAEECLSLTRGERPTMKEVEMRLQMLRTCQAVAPRARMDEVPRPRYESAKTNGIARSVPVDCWSQRLPPLQSRARVCVVLACAEVDELLA</sequence>
<evidence type="ECO:0000256" key="2">
    <source>
        <dbReference type="ARBA" id="ARBA00022527"/>
    </source>
</evidence>
<evidence type="ECO:0000256" key="9">
    <source>
        <dbReference type="ARBA" id="ARBA00022989"/>
    </source>
</evidence>
<dbReference type="Pfam" id="PF00069">
    <property type="entry name" value="Pkinase"/>
    <property type="match status" value="1"/>
</dbReference>
<name>A0A835BWI1_9POAL</name>
<keyword evidence="11" id="KW-1015">Disulfide bond</keyword>
<dbReference type="FunFam" id="3.30.200.20:FF:000043">
    <property type="entry name" value="Wall-associated receptor kinase 2"/>
    <property type="match status" value="1"/>
</dbReference>
<evidence type="ECO:0000256" key="4">
    <source>
        <dbReference type="ARBA" id="ARBA00022692"/>
    </source>
</evidence>
<dbReference type="EMBL" id="JACEFO010001783">
    <property type="protein sequence ID" value="KAF8702753.1"/>
    <property type="molecule type" value="Genomic_DNA"/>
</dbReference>
<dbReference type="InterPro" id="IPR017441">
    <property type="entry name" value="Protein_kinase_ATP_BS"/>
</dbReference>
<feature type="domain" description="Protein kinase" evidence="14">
    <location>
        <begin position="342"/>
        <end position="616"/>
    </location>
</feature>
<evidence type="ECO:0000256" key="5">
    <source>
        <dbReference type="ARBA" id="ARBA00022729"/>
    </source>
</evidence>
<dbReference type="PROSITE" id="PS00108">
    <property type="entry name" value="PROTEIN_KINASE_ST"/>
    <property type="match status" value="1"/>
</dbReference>
<dbReference type="PANTHER" id="PTHR27005:SF525">
    <property type="entry name" value="PROTEIN KINASE DOMAIN-CONTAINING PROTEIN"/>
    <property type="match status" value="1"/>
</dbReference>
<keyword evidence="4 13" id="KW-0812">Transmembrane</keyword>
<keyword evidence="7" id="KW-0418">Kinase</keyword>
<evidence type="ECO:0000256" key="11">
    <source>
        <dbReference type="ARBA" id="ARBA00023157"/>
    </source>
</evidence>
<protein>
    <recommendedName>
        <fullName evidence="14">Protein kinase domain-containing protein</fullName>
    </recommendedName>
</protein>
<evidence type="ECO:0000256" key="12">
    <source>
        <dbReference type="PROSITE-ProRule" id="PRU10141"/>
    </source>
</evidence>
<dbReference type="Gene3D" id="1.10.510.10">
    <property type="entry name" value="Transferase(Phosphotransferase) domain 1"/>
    <property type="match status" value="1"/>
</dbReference>
<dbReference type="PROSITE" id="PS50011">
    <property type="entry name" value="PROTEIN_KINASE_DOM"/>
    <property type="match status" value="1"/>
</dbReference>
<dbReference type="PROSITE" id="PS00107">
    <property type="entry name" value="PROTEIN_KINASE_ATP"/>
    <property type="match status" value="1"/>
</dbReference>
<dbReference type="InterPro" id="IPR008271">
    <property type="entry name" value="Ser/Thr_kinase_AS"/>
</dbReference>
<feature type="binding site" evidence="12">
    <location>
        <position position="370"/>
    </location>
    <ligand>
        <name>ATP</name>
        <dbReference type="ChEBI" id="CHEBI:30616"/>
    </ligand>
</feature>
<comment type="subcellular location">
    <subcellularLocation>
        <location evidence="1">Membrane</location>
        <topology evidence="1">Single-pass type I membrane protein</topology>
    </subcellularLocation>
</comment>
<dbReference type="CDD" id="cd00054">
    <property type="entry name" value="EGF_CA"/>
    <property type="match status" value="1"/>
</dbReference>
<evidence type="ECO:0000256" key="7">
    <source>
        <dbReference type="ARBA" id="ARBA00022777"/>
    </source>
</evidence>
<evidence type="ECO:0000313" key="15">
    <source>
        <dbReference type="EMBL" id="KAF8702753.1"/>
    </source>
</evidence>
<evidence type="ECO:0000256" key="10">
    <source>
        <dbReference type="ARBA" id="ARBA00023136"/>
    </source>
</evidence>
<dbReference type="InterPro" id="IPR045274">
    <property type="entry name" value="WAK-like"/>
</dbReference>
<evidence type="ECO:0000256" key="1">
    <source>
        <dbReference type="ARBA" id="ARBA00004479"/>
    </source>
</evidence>
<dbReference type="InterPro" id="IPR000719">
    <property type="entry name" value="Prot_kinase_dom"/>
</dbReference>
<evidence type="ECO:0000259" key="14">
    <source>
        <dbReference type="PROSITE" id="PS50011"/>
    </source>
</evidence>
<keyword evidence="3" id="KW-0808">Transferase</keyword>
<dbReference type="InterPro" id="IPR011009">
    <property type="entry name" value="Kinase-like_dom_sf"/>
</dbReference>
<dbReference type="SUPFAM" id="SSF57196">
    <property type="entry name" value="EGF/Laminin"/>
    <property type="match status" value="1"/>
</dbReference>
<dbReference type="SUPFAM" id="SSF56112">
    <property type="entry name" value="Protein kinase-like (PK-like)"/>
    <property type="match status" value="1"/>
</dbReference>
<keyword evidence="8 12" id="KW-0067">ATP-binding</keyword>
<dbReference type="AlphaFoldDB" id="A0A835BWI1"/>
<dbReference type="SMART" id="SM00220">
    <property type="entry name" value="S_TKc"/>
    <property type="match status" value="1"/>
</dbReference>
<dbReference type="OrthoDB" id="4062651at2759"/>
<dbReference type="GO" id="GO:0004674">
    <property type="term" value="F:protein serine/threonine kinase activity"/>
    <property type="evidence" value="ECO:0007669"/>
    <property type="project" value="UniProtKB-KW"/>
</dbReference>
<dbReference type="SMART" id="SM00181">
    <property type="entry name" value="EGF"/>
    <property type="match status" value="3"/>
</dbReference>
<gene>
    <name evidence="15" type="ORF">HU200_032583</name>
</gene>
<keyword evidence="5" id="KW-0732">Signal</keyword>
<feature type="transmembrane region" description="Helical" evidence="13">
    <location>
        <begin position="264"/>
        <end position="289"/>
    </location>
</feature>
<dbReference type="GO" id="GO:0005886">
    <property type="term" value="C:plasma membrane"/>
    <property type="evidence" value="ECO:0007669"/>
    <property type="project" value="TreeGrafter"/>
</dbReference>
<keyword evidence="10 13" id="KW-0472">Membrane</keyword>
<dbReference type="Gene3D" id="2.10.25.10">
    <property type="entry name" value="Laminin"/>
    <property type="match status" value="2"/>
</dbReference>
<dbReference type="InterPro" id="IPR001881">
    <property type="entry name" value="EGF-like_Ca-bd_dom"/>
</dbReference>
<keyword evidence="16" id="KW-1185">Reference proteome</keyword>
<dbReference type="PANTHER" id="PTHR27005">
    <property type="entry name" value="WALL-ASSOCIATED RECEPTOR KINASE-LIKE 21"/>
    <property type="match status" value="1"/>
</dbReference>
<evidence type="ECO:0000256" key="13">
    <source>
        <dbReference type="SAM" id="Phobius"/>
    </source>
</evidence>
<dbReference type="InterPro" id="IPR018097">
    <property type="entry name" value="EGF_Ca-bd_CS"/>
</dbReference>
<dbReference type="CDD" id="cd14066">
    <property type="entry name" value="STKc_IRAK"/>
    <property type="match status" value="1"/>
</dbReference>
<proteinExistence type="predicted"/>
<evidence type="ECO:0000256" key="3">
    <source>
        <dbReference type="ARBA" id="ARBA00022679"/>
    </source>
</evidence>
<reference evidence="15" key="1">
    <citation type="submission" date="2020-07" db="EMBL/GenBank/DDBJ databases">
        <title>Genome sequence and genetic diversity analysis of an under-domesticated orphan crop, white fonio (Digitaria exilis).</title>
        <authorList>
            <person name="Bennetzen J.L."/>
            <person name="Chen S."/>
            <person name="Ma X."/>
            <person name="Wang X."/>
            <person name="Yssel A.E.J."/>
            <person name="Chaluvadi S.R."/>
            <person name="Johnson M."/>
            <person name="Gangashetty P."/>
            <person name="Hamidou F."/>
            <person name="Sanogo M.D."/>
            <person name="Zwaenepoel A."/>
            <person name="Wallace J."/>
            <person name="Van De Peer Y."/>
            <person name="Van Deynze A."/>
        </authorList>
    </citation>
    <scope>NUCLEOTIDE SEQUENCE</scope>
    <source>
        <tissue evidence="15">Leaves</tissue>
    </source>
</reference>
<dbReference type="GO" id="GO:0005509">
    <property type="term" value="F:calcium ion binding"/>
    <property type="evidence" value="ECO:0007669"/>
    <property type="project" value="InterPro"/>
</dbReference>
<dbReference type="GO" id="GO:0005524">
    <property type="term" value="F:ATP binding"/>
    <property type="evidence" value="ECO:0007669"/>
    <property type="project" value="UniProtKB-UniRule"/>
</dbReference>
<keyword evidence="6 12" id="KW-0547">Nucleotide-binding</keyword>
<dbReference type="GO" id="GO:0007166">
    <property type="term" value="P:cell surface receptor signaling pathway"/>
    <property type="evidence" value="ECO:0007669"/>
    <property type="project" value="InterPro"/>
</dbReference>
<evidence type="ECO:0000256" key="8">
    <source>
        <dbReference type="ARBA" id="ARBA00022840"/>
    </source>
</evidence>
<dbReference type="Proteomes" id="UP000636709">
    <property type="component" value="Unassembled WGS sequence"/>
</dbReference>
<evidence type="ECO:0000256" key="6">
    <source>
        <dbReference type="ARBA" id="ARBA00022741"/>
    </source>
</evidence>
<keyword evidence="2" id="KW-0723">Serine/threonine-protein kinase</keyword>
<organism evidence="15 16">
    <name type="scientific">Digitaria exilis</name>
    <dbReference type="NCBI Taxonomy" id="1010633"/>
    <lineage>
        <taxon>Eukaryota</taxon>
        <taxon>Viridiplantae</taxon>
        <taxon>Streptophyta</taxon>
        <taxon>Embryophyta</taxon>
        <taxon>Tracheophyta</taxon>
        <taxon>Spermatophyta</taxon>
        <taxon>Magnoliopsida</taxon>
        <taxon>Liliopsida</taxon>
        <taxon>Poales</taxon>
        <taxon>Poaceae</taxon>
        <taxon>PACMAD clade</taxon>
        <taxon>Panicoideae</taxon>
        <taxon>Panicodae</taxon>
        <taxon>Paniceae</taxon>
        <taxon>Anthephorinae</taxon>
        <taxon>Digitaria</taxon>
    </lineage>
</organism>
<dbReference type="InterPro" id="IPR000742">
    <property type="entry name" value="EGF"/>
</dbReference>
<dbReference type="FunFam" id="1.10.510.10:FF:000084">
    <property type="entry name" value="Wall-associated receptor kinase 2"/>
    <property type="match status" value="1"/>
</dbReference>
<keyword evidence="9 13" id="KW-1133">Transmembrane helix</keyword>
<dbReference type="PROSITE" id="PS01187">
    <property type="entry name" value="EGF_CA"/>
    <property type="match status" value="1"/>
</dbReference>
<comment type="caution">
    <text evidence="15">The sequence shown here is derived from an EMBL/GenBank/DDBJ whole genome shotgun (WGS) entry which is preliminary data.</text>
</comment>
<dbReference type="Gene3D" id="3.30.200.20">
    <property type="entry name" value="Phosphorylase Kinase, domain 1"/>
    <property type="match status" value="1"/>
</dbReference>
<accession>A0A835BWI1</accession>